<comment type="caution">
    <text evidence="1">The sequence shown here is derived from an EMBL/GenBank/DDBJ whole genome shotgun (WGS) entry which is preliminary data.</text>
</comment>
<name>A0ABN2B797_9ACTN</name>
<dbReference type="PROSITE" id="PS51257">
    <property type="entry name" value="PROKAR_LIPOPROTEIN"/>
    <property type="match status" value="1"/>
</dbReference>
<keyword evidence="2" id="KW-1185">Reference proteome</keyword>
<evidence type="ECO:0000313" key="1">
    <source>
        <dbReference type="EMBL" id="GAA1535271.1"/>
    </source>
</evidence>
<evidence type="ECO:0000313" key="2">
    <source>
        <dbReference type="Proteomes" id="UP001500842"/>
    </source>
</evidence>
<dbReference type="RefSeq" id="WP_219996213.1">
    <property type="nucleotide sequence ID" value="NZ_BAAAOR010000030.1"/>
</dbReference>
<accession>A0ABN2B797</accession>
<dbReference type="Proteomes" id="UP001500842">
    <property type="component" value="Unassembled WGS sequence"/>
</dbReference>
<proteinExistence type="predicted"/>
<organism evidence="1 2">
    <name type="scientific">Nocardioides humi</name>
    <dbReference type="NCBI Taxonomy" id="449461"/>
    <lineage>
        <taxon>Bacteria</taxon>
        <taxon>Bacillati</taxon>
        <taxon>Actinomycetota</taxon>
        <taxon>Actinomycetes</taxon>
        <taxon>Propionibacteriales</taxon>
        <taxon>Nocardioidaceae</taxon>
        <taxon>Nocardioides</taxon>
    </lineage>
</organism>
<gene>
    <name evidence="1" type="ORF">GCM10009788_42590</name>
</gene>
<protein>
    <recommendedName>
        <fullName evidence="3">BMP family ABC transporter substrate-binding protein</fullName>
    </recommendedName>
</protein>
<reference evidence="1 2" key="1">
    <citation type="journal article" date="2019" name="Int. J. Syst. Evol. Microbiol.">
        <title>The Global Catalogue of Microorganisms (GCM) 10K type strain sequencing project: providing services to taxonomists for standard genome sequencing and annotation.</title>
        <authorList>
            <consortium name="The Broad Institute Genomics Platform"/>
            <consortium name="The Broad Institute Genome Sequencing Center for Infectious Disease"/>
            <person name="Wu L."/>
            <person name="Ma J."/>
        </authorList>
    </citation>
    <scope>NUCLEOTIDE SEQUENCE [LARGE SCALE GENOMIC DNA]</scope>
    <source>
        <strain evidence="1 2">JCM 14942</strain>
    </source>
</reference>
<evidence type="ECO:0008006" key="3">
    <source>
        <dbReference type="Google" id="ProtNLM"/>
    </source>
</evidence>
<dbReference type="Gene3D" id="3.40.50.2300">
    <property type="match status" value="1"/>
</dbReference>
<sequence>MRSPAAGPVAPLPALLALLLGVLGALLAGCGDDDPWALDRPVPAASGTVAPGFLGGVAAPHPESTVTPRAGTWDAVSPGPGYRVVLLSYGDDEPSRVLASAVRAWAADEDVALKEITPDDAHDVVPSITEAMDLRPDLIVSAGNDLIEALAVVSAHHLDQQFLVVGAELPEPTGNVTAADWAGASFRGRGVGASSVYDPATFTPERAARAVRAGVAAVLSGHTGIVIWLD</sequence>
<dbReference type="EMBL" id="BAAAOR010000030">
    <property type="protein sequence ID" value="GAA1535271.1"/>
    <property type="molecule type" value="Genomic_DNA"/>
</dbReference>